<comment type="similarity">
    <text evidence="1">Belongs to the ribonucleoside diphosphate reductase large chain family.</text>
</comment>
<name>A0AAD5TK88_9FUNG</name>
<sequence length="93" mass="10482">MELIVVMTGIRKLYKISWDLKMRTVIDLAADRGPYVDQSQSMNLIFAEPEIRNVTSALFAGCSRGLKTGQYYLRQPPPNEALKMSVGKMNIAM</sequence>
<dbReference type="InterPro" id="IPR039718">
    <property type="entry name" value="Rrm1"/>
</dbReference>
<dbReference type="InterPro" id="IPR000788">
    <property type="entry name" value="RNR_lg_C"/>
</dbReference>
<dbReference type="GO" id="GO:0005971">
    <property type="term" value="C:ribonucleoside-diphosphate reductase complex"/>
    <property type="evidence" value="ECO:0007669"/>
    <property type="project" value="TreeGrafter"/>
</dbReference>
<dbReference type="AlphaFoldDB" id="A0AAD5TK88"/>
<dbReference type="Pfam" id="PF02867">
    <property type="entry name" value="Ribonuc_red_lgC"/>
    <property type="match status" value="1"/>
</dbReference>
<comment type="caution">
    <text evidence="3">The sequence shown here is derived from an EMBL/GenBank/DDBJ whole genome shotgun (WGS) entry which is preliminary data.</text>
</comment>
<evidence type="ECO:0000256" key="1">
    <source>
        <dbReference type="ARBA" id="ARBA00010406"/>
    </source>
</evidence>
<evidence type="ECO:0000313" key="3">
    <source>
        <dbReference type="EMBL" id="KAJ3178826.1"/>
    </source>
</evidence>
<dbReference type="PANTHER" id="PTHR11573">
    <property type="entry name" value="RIBONUCLEOSIDE-DIPHOSPHATE REDUCTASE LARGE CHAIN"/>
    <property type="match status" value="1"/>
</dbReference>
<gene>
    <name evidence="3" type="ORF">HDU87_003381</name>
</gene>
<dbReference type="PANTHER" id="PTHR11573:SF6">
    <property type="entry name" value="RIBONUCLEOSIDE-DIPHOSPHATE REDUCTASE LARGE SUBUNIT"/>
    <property type="match status" value="1"/>
</dbReference>
<protein>
    <recommendedName>
        <fullName evidence="2">Ribonucleotide reductase large subunit C-terminal domain-containing protein</fullName>
    </recommendedName>
</protein>
<dbReference type="SUPFAM" id="SSF51998">
    <property type="entry name" value="PFL-like glycyl radical enzymes"/>
    <property type="match status" value="1"/>
</dbReference>
<reference evidence="3" key="1">
    <citation type="submission" date="2020-05" db="EMBL/GenBank/DDBJ databases">
        <title>Phylogenomic resolution of chytrid fungi.</title>
        <authorList>
            <person name="Stajich J.E."/>
            <person name="Amses K."/>
            <person name="Simmons R."/>
            <person name="Seto K."/>
            <person name="Myers J."/>
            <person name="Bonds A."/>
            <person name="Quandt C.A."/>
            <person name="Barry K."/>
            <person name="Liu P."/>
            <person name="Grigoriev I."/>
            <person name="Longcore J.E."/>
            <person name="James T.Y."/>
        </authorList>
    </citation>
    <scope>NUCLEOTIDE SEQUENCE</scope>
    <source>
        <strain evidence="3">JEL0379</strain>
    </source>
</reference>
<accession>A0AAD5TK88</accession>
<organism evidence="3 4">
    <name type="scientific">Geranomyces variabilis</name>
    <dbReference type="NCBI Taxonomy" id="109894"/>
    <lineage>
        <taxon>Eukaryota</taxon>
        <taxon>Fungi</taxon>
        <taxon>Fungi incertae sedis</taxon>
        <taxon>Chytridiomycota</taxon>
        <taxon>Chytridiomycota incertae sedis</taxon>
        <taxon>Chytridiomycetes</taxon>
        <taxon>Spizellomycetales</taxon>
        <taxon>Powellomycetaceae</taxon>
        <taxon>Geranomyces</taxon>
    </lineage>
</organism>
<dbReference type="Proteomes" id="UP001212152">
    <property type="component" value="Unassembled WGS sequence"/>
</dbReference>
<keyword evidence="4" id="KW-1185">Reference proteome</keyword>
<dbReference type="Gene3D" id="3.20.70.20">
    <property type="match status" value="1"/>
</dbReference>
<dbReference type="GO" id="GO:0009263">
    <property type="term" value="P:deoxyribonucleotide biosynthetic process"/>
    <property type="evidence" value="ECO:0007669"/>
    <property type="project" value="TreeGrafter"/>
</dbReference>
<proteinExistence type="inferred from homology"/>
<evidence type="ECO:0000259" key="2">
    <source>
        <dbReference type="Pfam" id="PF02867"/>
    </source>
</evidence>
<evidence type="ECO:0000313" key="4">
    <source>
        <dbReference type="Proteomes" id="UP001212152"/>
    </source>
</evidence>
<feature type="domain" description="Ribonucleotide reductase large subunit C-terminal" evidence="2">
    <location>
        <begin position="9"/>
        <end position="72"/>
    </location>
</feature>
<dbReference type="GO" id="GO:0004748">
    <property type="term" value="F:ribonucleoside-diphosphate reductase activity, thioredoxin disulfide as acceptor"/>
    <property type="evidence" value="ECO:0007669"/>
    <property type="project" value="TreeGrafter"/>
</dbReference>
<dbReference type="GO" id="GO:0005524">
    <property type="term" value="F:ATP binding"/>
    <property type="evidence" value="ECO:0007669"/>
    <property type="project" value="TreeGrafter"/>
</dbReference>
<dbReference type="EMBL" id="JADGJQ010000024">
    <property type="protein sequence ID" value="KAJ3178826.1"/>
    <property type="molecule type" value="Genomic_DNA"/>
</dbReference>